<comment type="caution">
    <text evidence="2">The sequence shown here is derived from an EMBL/GenBank/DDBJ whole genome shotgun (WGS) entry which is preliminary data.</text>
</comment>
<name>A0A0M0GLA3_SPOGL</name>
<dbReference type="STRING" id="1459.AF332_11770"/>
<accession>A0A0M0GLA3</accession>
<dbReference type="Pfam" id="PF01381">
    <property type="entry name" value="HTH_3"/>
    <property type="match status" value="1"/>
</dbReference>
<evidence type="ECO:0000313" key="2">
    <source>
        <dbReference type="EMBL" id="KON90272.1"/>
    </source>
</evidence>
<dbReference type="PROSITE" id="PS50943">
    <property type="entry name" value="HTH_CROC1"/>
    <property type="match status" value="1"/>
</dbReference>
<dbReference type="AlphaFoldDB" id="A0A0M0GLA3"/>
<evidence type="ECO:0000313" key="3">
    <source>
        <dbReference type="Proteomes" id="UP000037109"/>
    </source>
</evidence>
<dbReference type="InterPro" id="IPR010982">
    <property type="entry name" value="Lambda_DNA-bd_dom_sf"/>
</dbReference>
<dbReference type="EMBL" id="LGUF01000007">
    <property type="protein sequence ID" value="KON90272.1"/>
    <property type="molecule type" value="Genomic_DNA"/>
</dbReference>
<dbReference type="Gene3D" id="1.10.260.40">
    <property type="entry name" value="lambda repressor-like DNA-binding domains"/>
    <property type="match status" value="1"/>
</dbReference>
<proteinExistence type="predicted"/>
<protein>
    <recommendedName>
        <fullName evidence="1">HTH cro/C1-type domain-containing protein</fullName>
    </recommendedName>
</protein>
<dbReference type="Proteomes" id="UP000037109">
    <property type="component" value="Unassembled WGS sequence"/>
</dbReference>
<dbReference type="InterPro" id="IPR001387">
    <property type="entry name" value="Cro/C1-type_HTH"/>
</dbReference>
<feature type="domain" description="HTH cro/C1-type" evidence="1">
    <location>
        <begin position="14"/>
        <end position="71"/>
    </location>
</feature>
<organism evidence="2 3">
    <name type="scientific">Sporosarcina globispora</name>
    <name type="common">Bacillus globisporus</name>
    <dbReference type="NCBI Taxonomy" id="1459"/>
    <lineage>
        <taxon>Bacteria</taxon>
        <taxon>Bacillati</taxon>
        <taxon>Bacillota</taxon>
        <taxon>Bacilli</taxon>
        <taxon>Bacillales</taxon>
        <taxon>Caryophanaceae</taxon>
        <taxon>Sporosarcina</taxon>
    </lineage>
</organism>
<evidence type="ECO:0000259" key="1">
    <source>
        <dbReference type="PROSITE" id="PS50943"/>
    </source>
</evidence>
<keyword evidence="3" id="KW-1185">Reference proteome</keyword>
<dbReference type="SUPFAM" id="SSF47413">
    <property type="entry name" value="lambda repressor-like DNA-binding domains"/>
    <property type="match status" value="1"/>
</dbReference>
<sequence length="78" mass="9028">MKLRLQEWKKRNPLKIYRKEEGLSQPDLAAIVGVSVYTIQRWEDGAVSPSGENEVKLGKLIEGFSDQWNEWKNNKPSL</sequence>
<dbReference type="CDD" id="cd00093">
    <property type="entry name" value="HTH_XRE"/>
    <property type="match status" value="1"/>
</dbReference>
<gene>
    <name evidence="2" type="ORF">AF332_11770</name>
</gene>
<reference evidence="3" key="1">
    <citation type="submission" date="2015-07" db="EMBL/GenBank/DDBJ databases">
        <title>Fjat-10036 dsm4.</title>
        <authorList>
            <person name="Liu B."/>
            <person name="Wang J."/>
            <person name="Zhu Y."/>
            <person name="Liu G."/>
            <person name="Chen Q."/>
            <person name="Chen Z."/>
            <person name="Lan J."/>
            <person name="Che J."/>
            <person name="Ge C."/>
            <person name="Shi H."/>
            <person name="Pan Z."/>
            <person name="Liu X."/>
        </authorList>
    </citation>
    <scope>NUCLEOTIDE SEQUENCE [LARGE SCALE GENOMIC DNA]</scope>
    <source>
        <strain evidence="3">DSM 4</strain>
    </source>
</reference>
<dbReference type="PATRIC" id="fig|1459.3.peg.2535"/>
<dbReference type="GO" id="GO:0003677">
    <property type="term" value="F:DNA binding"/>
    <property type="evidence" value="ECO:0007669"/>
    <property type="project" value="InterPro"/>
</dbReference>
<dbReference type="SMART" id="SM00530">
    <property type="entry name" value="HTH_XRE"/>
    <property type="match status" value="1"/>
</dbReference>